<evidence type="ECO:0000313" key="1">
    <source>
        <dbReference type="EMBL" id="KAJ8671622.1"/>
    </source>
</evidence>
<accession>A0ACC2NN15</accession>
<name>A0ACC2NN15_9HYME</name>
<dbReference type="EMBL" id="CM056743">
    <property type="protein sequence ID" value="KAJ8671622.1"/>
    <property type="molecule type" value="Genomic_DNA"/>
</dbReference>
<proteinExistence type="predicted"/>
<protein>
    <submittedName>
        <fullName evidence="1">Uncharacterized protein</fullName>
    </submittedName>
</protein>
<sequence length="330" mass="38742">MPIEVENLDTTSAVQEEPTTDVQEIARKRKLEVKPQSAEFKQPRLNPERKAETNRPTWGHLRRTQVEDSPRNSDSIPEYSLDEEEGSTELGEEVDTGDSADGLISEKAQNRGRKRKRFDLLHKRRMNKRRKDSGKSYLTHKNVRIPAKGFVEITMCCGQNCSEKFLAQPQKEFHEGFYALKDKEKQDNQIKSCLVKKPVKRRASNVKSHPRDCTWEIHITHGNYSETVYREFFLKVLNISEKRFRIVQDKMKAGKFDMVDLRGSHRSRPHKINEDIFELALKHLHKIPHRKSHYTNSDRKYSDDSSLTAKCIYKRFKIFYSEQMGCELRM</sequence>
<gene>
    <name evidence="1" type="ORF">QAD02_002881</name>
</gene>
<reference evidence="1" key="1">
    <citation type="submission" date="2023-04" db="EMBL/GenBank/DDBJ databases">
        <title>A chromosome-level genome assembly of the parasitoid wasp Eretmocerus hayati.</title>
        <authorList>
            <person name="Zhong Y."/>
            <person name="Liu S."/>
            <person name="Liu Y."/>
        </authorList>
    </citation>
    <scope>NUCLEOTIDE SEQUENCE</scope>
    <source>
        <strain evidence="1">ZJU_SS_LIU_2023</strain>
    </source>
</reference>
<organism evidence="1 2">
    <name type="scientific">Eretmocerus hayati</name>
    <dbReference type="NCBI Taxonomy" id="131215"/>
    <lineage>
        <taxon>Eukaryota</taxon>
        <taxon>Metazoa</taxon>
        <taxon>Ecdysozoa</taxon>
        <taxon>Arthropoda</taxon>
        <taxon>Hexapoda</taxon>
        <taxon>Insecta</taxon>
        <taxon>Pterygota</taxon>
        <taxon>Neoptera</taxon>
        <taxon>Endopterygota</taxon>
        <taxon>Hymenoptera</taxon>
        <taxon>Apocrita</taxon>
        <taxon>Proctotrupomorpha</taxon>
        <taxon>Chalcidoidea</taxon>
        <taxon>Aphelinidae</taxon>
        <taxon>Aphelininae</taxon>
        <taxon>Eretmocerus</taxon>
    </lineage>
</organism>
<comment type="caution">
    <text evidence="1">The sequence shown here is derived from an EMBL/GenBank/DDBJ whole genome shotgun (WGS) entry which is preliminary data.</text>
</comment>
<evidence type="ECO:0000313" key="2">
    <source>
        <dbReference type="Proteomes" id="UP001239111"/>
    </source>
</evidence>
<keyword evidence="2" id="KW-1185">Reference proteome</keyword>
<dbReference type="Proteomes" id="UP001239111">
    <property type="component" value="Chromosome 3"/>
</dbReference>